<proteinExistence type="predicted"/>
<sequence length="82" mass="9599">MNKICCKSCKSYIYSQVKLDKFQCLPCKLKKTPSVLKCTACRKSDGIMIRANGEDWIHYNCMMALKDLLHMEREQNIFKDLC</sequence>
<comment type="caution">
    <text evidence="1">The sequence shown here is derived from an EMBL/GenBank/DDBJ whole genome shotgun (WGS) entry which is preliminary data.</text>
</comment>
<protein>
    <submittedName>
        <fullName evidence="1">Uncharacterized protein</fullName>
    </submittedName>
</protein>
<accession>A0AAU9KDT2</accession>
<evidence type="ECO:0000313" key="1">
    <source>
        <dbReference type="EMBL" id="CAG9336217.1"/>
    </source>
</evidence>
<dbReference type="Proteomes" id="UP001162131">
    <property type="component" value="Unassembled WGS sequence"/>
</dbReference>
<reference evidence="1" key="1">
    <citation type="submission" date="2021-09" db="EMBL/GenBank/DDBJ databases">
        <authorList>
            <consortium name="AG Swart"/>
            <person name="Singh M."/>
            <person name="Singh A."/>
            <person name="Seah K."/>
            <person name="Emmerich C."/>
        </authorList>
    </citation>
    <scope>NUCLEOTIDE SEQUENCE</scope>
    <source>
        <strain evidence="1">ATCC30299</strain>
    </source>
</reference>
<gene>
    <name evidence="1" type="ORF">BSTOLATCC_MIC66098</name>
</gene>
<keyword evidence="2" id="KW-1185">Reference proteome</keyword>
<evidence type="ECO:0000313" key="2">
    <source>
        <dbReference type="Proteomes" id="UP001162131"/>
    </source>
</evidence>
<dbReference type="AlphaFoldDB" id="A0AAU9KDT2"/>
<dbReference type="EMBL" id="CAJZBQ010000064">
    <property type="protein sequence ID" value="CAG9336217.1"/>
    <property type="molecule type" value="Genomic_DNA"/>
</dbReference>
<name>A0AAU9KDT2_9CILI</name>
<organism evidence="1 2">
    <name type="scientific">Blepharisma stoltei</name>
    <dbReference type="NCBI Taxonomy" id="1481888"/>
    <lineage>
        <taxon>Eukaryota</taxon>
        <taxon>Sar</taxon>
        <taxon>Alveolata</taxon>
        <taxon>Ciliophora</taxon>
        <taxon>Postciliodesmatophora</taxon>
        <taxon>Heterotrichea</taxon>
        <taxon>Heterotrichida</taxon>
        <taxon>Blepharismidae</taxon>
        <taxon>Blepharisma</taxon>
    </lineage>
</organism>